<dbReference type="GO" id="GO:0030170">
    <property type="term" value="F:pyridoxal phosphate binding"/>
    <property type="evidence" value="ECO:0007669"/>
    <property type="project" value="TreeGrafter"/>
</dbReference>
<keyword evidence="2" id="KW-0663">Pyridoxal phosphate</keyword>
<feature type="domain" description="PIN" evidence="3">
    <location>
        <begin position="8"/>
        <end position="143"/>
    </location>
</feature>
<dbReference type="NCBIfam" id="TIGR03588">
    <property type="entry name" value="PseC"/>
    <property type="match status" value="1"/>
</dbReference>
<comment type="similarity">
    <text evidence="1 2">Belongs to the DegT/DnrJ/EryC1 family.</text>
</comment>
<dbReference type="PANTHER" id="PTHR30244:SF34">
    <property type="entry name" value="DTDP-4-AMINO-4,6-DIDEOXYGALACTOSE TRANSAMINASE"/>
    <property type="match status" value="1"/>
</dbReference>
<dbReference type="PANTHER" id="PTHR30244">
    <property type="entry name" value="TRANSAMINASE"/>
    <property type="match status" value="1"/>
</dbReference>
<dbReference type="InterPro" id="IPR000653">
    <property type="entry name" value="DegT/StrS_aminotransferase"/>
</dbReference>
<dbReference type="SUPFAM" id="SSF53383">
    <property type="entry name" value="PLP-dependent transferases"/>
    <property type="match status" value="1"/>
</dbReference>
<evidence type="ECO:0000256" key="2">
    <source>
        <dbReference type="RuleBase" id="RU004508"/>
    </source>
</evidence>
<sequence>MKTTDKPLLDSNILIYSINGDSPFHGKALDLLVQYTQSGFYVADINLVEFFQVVTDGRKTLHPFSTEQASEYIRKLVRIPQVNVLKTGSFHEILQDEDAHAEIRRLQIKRFAIYDYLIADCMRRHAVKLIITGNARDFRKFSFLDVIDPFTNSLTSDLGTRTSNLNYIPYARQSISEQDVASVCSVLRSDFLTQGPKVPEFEKAIAEYCNAGHAVAVNSGTSALHLACLALGLGPGDTLWTSPITFVASANCALYCGAYVDFVDIDPRTYNLCPLTLEKKLQAAKKNGKLPKVVVPVHFSGQPCDMEAIHNLSREFGFKILEDASHALGARYKNEPVGNCKYSDITVFSFHPVKNITTGEGGMAVTNDQGLAEKMALLRSHGITRDPKLFENERWQMSSVRCQTSDLDPPSFYYEQVYLGFNYRMTDIQAALGLSQLQRLDAFGARRRELAKRHDELLAGLPVITPWQHPDGVSAWHLYVVRLRAAVGKTTHRRIFDAMREQGIGVNLHYIPVHTQPWFRQLGFMPGMFPESEKYYEESITMPLFPAMPEEEQDRVVEALKAALVTEYAE</sequence>
<evidence type="ECO:0000256" key="1">
    <source>
        <dbReference type="ARBA" id="ARBA00037999"/>
    </source>
</evidence>
<organism evidence="4 5">
    <name type="scientific">Desulfonatronum thiosulfatophilum</name>
    <dbReference type="NCBI Taxonomy" id="617002"/>
    <lineage>
        <taxon>Bacteria</taxon>
        <taxon>Pseudomonadati</taxon>
        <taxon>Thermodesulfobacteriota</taxon>
        <taxon>Desulfovibrionia</taxon>
        <taxon>Desulfovibrionales</taxon>
        <taxon>Desulfonatronaceae</taxon>
        <taxon>Desulfonatronum</taxon>
    </lineage>
</organism>
<dbReference type="EMBL" id="FMXO01000014">
    <property type="protein sequence ID" value="SDB49057.1"/>
    <property type="molecule type" value="Genomic_DNA"/>
</dbReference>
<dbReference type="GO" id="GO:0008483">
    <property type="term" value="F:transaminase activity"/>
    <property type="evidence" value="ECO:0007669"/>
    <property type="project" value="TreeGrafter"/>
</dbReference>
<dbReference type="Gene3D" id="3.40.640.10">
    <property type="entry name" value="Type I PLP-dependent aspartate aminotransferase-like (Major domain)"/>
    <property type="match status" value="1"/>
</dbReference>
<dbReference type="InterPro" id="IPR015421">
    <property type="entry name" value="PyrdxlP-dep_Trfase_major"/>
</dbReference>
<dbReference type="Gene3D" id="3.90.1150.10">
    <property type="entry name" value="Aspartate Aminotransferase, domain 1"/>
    <property type="match status" value="1"/>
</dbReference>
<dbReference type="InterPro" id="IPR015422">
    <property type="entry name" value="PyrdxlP-dep_Trfase_small"/>
</dbReference>
<evidence type="ECO:0000313" key="5">
    <source>
        <dbReference type="Proteomes" id="UP000198771"/>
    </source>
</evidence>
<evidence type="ECO:0000259" key="3">
    <source>
        <dbReference type="Pfam" id="PF01850"/>
    </source>
</evidence>
<dbReference type="Pfam" id="PF01850">
    <property type="entry name" value="PIN"/>
    <property type="match status" value="1"/>
</dbReference>
<dbReference type="AlphaFoldDB" id="A0A1G6DV38"/>
<name>A0A1G6DV38_9BACT</name>
<evidence type="ECO:0000313" key="4">
    <source>
        <dbReference type="EMBL" id="SDB49057.1"/>
    </source>
</evidence>
<dbReference type="GO" id="GO:0000271">
    <property type="term" value="P:polysaccharide biosynthetic process"/>
    <property type="evidence" value="ECO:0007669"/>
    <property type="project" value="TreeGrafter"/>
</dbReference>
<dbReference type="Gene3D" id="3.40.50.1010">
    <property type="entry name" value="5'-nuclease"/>
    <property type="match status" value="1"/>
</dbReference>
<protein>
    <submittedName>
        <fullName evidence="4">UDP-4-amino-4,6-dideoxy-N-acetyl-beta-L-altrosamine transaminase</fullName>
    </submittedName>
</protein>
<dbReference type="SUPFAM" id="SSF88723">
    <property type="entry name" value="PIN domain-like"/>
    <property type="match status" value="1"/>
</dbReference>
<proteinExistence type="inferred from homology"/>
<gene>
    <name evidence="4" type="ORF">SAMN05660653_02390</name>
</gene>
<dbReference type="Pfam" id="PF01041">
    <property type="entry name" value="DegT_DnrJ_EryC1"/>
    <property type="match status" value="1"/>
</dbReference>
<dbReference type="STRING" id="617002.SAMN05660653_02390"/>
<dbReference type="RefSeq" id="WP_244148740.1">
    <property type="nucleotide sequence ID" value="NZ_FMXO01000014.1"/>
</dbReference>
<dbReference type="InterPro" id="IPR029060">
    <property type="entry name" value="PIN-like_dom_sf"/>
</dbReference>
<dbReference type="InterPro" id="IPR015424">
    <property type="entry name" value="PyrdxlP-dep_Trfase"/>
</dbReference>
<dbReference type="InterPro" id="IPR002716">
    <property type="entry name" value="PIN_dom"/>
</dbReference>
<dbReference type="CDD" id="cd00616">
    <property type="entry name" value="AHBA_syn"/>
    <property type="match status" value="1"/>
</dbReference>
<accession>A0A1G6DV38</accession>
<dbReference type="Proteomes" id="UP000198771">
    <property type="component" value="Unassembled WGS sequence"/>
</dbReference>
<reference evidence="4 5" key="1">
    <citation type="submission" date="2016-10" db="EMBL/GenBank/DDBJ databases">
        <authorList>
            <person name="de Groot N.N."/>
        </authorList>
    </citation>
    <scope>NUCLEOTIDE SEQUENCE [LARGE SCALE GENOMIC DNA]</scope>
    <source>
        <strain evidence="4 5">ASO4-2</strain>
    </source>
</reference>
<keyword evidence="5" id="KW-1185">Reference proteome</keyword>
<dbReference type="InterPro" id="IPR020026">
    <property type="entry name" value="PseC"/>
</dbReference>